<dbReference type="EMBL" id="JAFLEQ010000008">
    <property type="protein sequence ID" value="MBN9643681.1"/>
    <property type="molecule type" value="Genomic_DNA"/>
</dbReference>
<protein>
    <submittedName>
        <fullName evidence="1">Uncharacterized protein</fullName>
    </submittedName>
</protein>
<reference evidence="1" key="1">
    <citation type="submission" date="2021-03" db="EMBL/GenBank/DDBJ databases">
        <authorList>
            <person name="Sun Q."/>
        </authorList>
    </citation>
    <scope>NUCLEOTIDE SEQUENCE</scope>
    <source>
        <strain evidence="1">CCM 8862</strain>
    </source>
</reference>
<accession>A0A939E0W6</accession>
<name>A0A939E0W6_9CORY</name>
<dbReference type="Proteomes" id="UP000664332">
    <property type="component" value="Unassembled WGS sequence"/>
</dbReference>
<dbReference type="AlphaFoldDB" id="A0A939E0W6"/>
<proteinExistence type="predicted"/>
<organism evidence="1 2">
    <name type="scientific">Corynebacterium mendelii</name>
    <dbReference type="NCBI Taxonomy" id="2765362"/>
    <lineage>
        <taxon>Bacteria</taxon>
        <taxon>Bacillati</taxon>
        <taxon>Actinomycetota</taxon>
        <taxon>Actinomycetes</taxon>
        <taxon>Mycobacteriales</taxon>
        <taxon>Corynebacteriaceae</taxon>
        <taxon>Corynebacterium</taxon>
    </lineage>
</organism>
<dbReference type="RefSeq" id="WP_207118424.1">
    <property type="nucleotide sequence ID" value="NZ_JAFLEQ010000008.1"/>
</dbReference>
<comment type="caution">
    <text evidence="1">The sequence shown here is derived from an EMBL/GenBank/DDBJ whole genome shotgun (WGS) entry which is preliminary data.</text>
</comment>
<evidence type="ECO:0000313" key="2">
    <source>
        <dbReference type="Proteomes" id="UP000664332"/>
    </source>
</evidence>
<keyword evidence="2" id="KW-1185">Reference proteome</keyword>
<sequence>MDSTADTLTDELTPWPIVFTVTGTSFVCCCLPDYITSPWARGLLTTVVTGGGVLAAIKQTVDHVGPVIDGEQDVAGPVHLEEETNRRAEQLLAQAGIGNRGPVKNLALEAKALAGGDTLVPAAMLAGMFAADLAISRLLSRKAIGWLAGKGVNKPYTVYHLGGAAAILAIRYLQGRGLTRAGRAGHDTPADAAAAKS</sequence>
<gene>
    <name evidence="1" type="ORF">JZY06_03420</name>
</gene>
<evidence type="ECO:0000313" key="1">
    <source>
        <dbReference type="EMBL" id="MBN9643681.1"/>
    </source>
</evidence>